<feature type="transmembrane region" description="Helical" evidence="2">
    <location>
        <begin position="42"/>
        <end position="64"/>
    </location>
</feature>
<feature type="domain" description="Ubiquitin 3 binding protein But2 C-terminal" evidence="3">
    <location>
        <begin position="106"/>
        <end position="245"/>
    </location>
</feature>
<evidence type="ECO:0000313" key="4">
    <source>
        <dbReference type="EMBL" id="KZT23566.1"/>
    </source>
</evidence>
<keyword evidence="2" id="KW-0472">Membrane</keyword>
<keyword evidence="2" id="KW-1133">Transmembrane helix</keyword>
<dbReference type="OrthoDB" id="3350619at2759"/>
<evidence type="ECO:0000313" key="5">
    <source>
        <dbReference type="Proteomes" id="UP000076761"/>
    </source>
</evidence>
<name>A0A165RBA5_9AGAM</name>
<dbReference type="AlphaFoldDB" id="A0A165RBA5"/>
<keyword evidence="5" id="KW-1185">Reference proteome</keyword>
<protein>
    <recommendedName>
        <fullName evidence="3">Ubiquitin 3 binding protein But2 C-terminal domain-containing protein</fullName>
    </recommendedName>
</protein>
<dbReference type="InParanoid" id="A0A165RBA5"/>
<proteinExistence type="predicted"/>
<feature type="compositionally biased region" description="Basic and acidic residues" evidence="1">
    <location>
        <begin position="20"/>
        <end position="30"/>
    </location>
</feature>
<dbReference type="Proteomes" id="UP000076761">
    <property type="component" value="Unassembled WGS sequence"/>
</dbReference>
<accession>A0A165RBA5</accession>
<dbReference type="InterPro" id="IPR018620">
    <property type="entry name" value="Ubiquitin3-bd_protein_But2_C"/>
</dbReference>
<reference evidence="4 5" key="1">
    <citation type="journal article" date="2016" name="Mol. Biol. Evol.">
        <title>Comparative Genomics of Early-Diverging Mushroom-Forming Fungi Provides Insights into the Origins of Lignocellulose Decay Capabilities.</title>
        <authorList>
            <person name="Nagy L.G."/>
            <person name="Riley R."/>
            <person name="Tritt A."/>
            <person name="Adam C."/>
            <person name="Daum C."/>
            <person name="Floudas D."/>
            <person name="Sun H."/>
            <person name="Yadav J.S."/>
            <person name="Pangilinan J."/>
            <person name="Larsson K.H."/>
            <person name="Matsuura K."/>
            <person name="Barry K."/>
            <person name="Labutti K."/>
            <person name="Kuo R."/>
            <person name="Ohm R.A."/>
            <person name="Bhattacharya S.S."/>
            <person name="Shirouzu T."/>
            <person name="Yoshinaga Y."/>
            <person name="Martin F.M."/>
            <person name="Grigoriev I.V."/>
            <person name="Hibbett D.S."/>
        </authorList>
    </citation>
    <scope>NUCLEOTIDE SEQUENCE [LARGE SCALE GENOMIC DNA]</scope>
    <source>
        <strain evidence="4 5">HHB14362 ss-1</strain>
    </source>
</reference>
<sequence length="260" mass="29349">MFHNNRRGQYTVLELEDGSEGSRDSEREDTLASQPNQTPIRWLIITCLISLVISTLNLSITALWEPPARPFKFTSSVKPRFPSVYIGLERLNVSQRILDMPPVMNYPMLISSVSERDPGEVDRNGTVVQIDGDHSSVMQFRVHDYGLERCTLNVTIPSPSELGHKPYLSSSNSQAIQVWRLADTDSPLRPRTLSWRTKPARVTLMGTLNFAPGTSSYLPWFSCKSNSLQAFEFSCPDCSVRFKQDHAAPLLGVMMYQIHT</sequence>
<dbReference type="Pfam" id="PF09792">
    <property type="entry name" value="But2"/>
    <property type="match status" value="1"/>
</dbReference>
<evidence type="ECO:0000256" key="1">
    <source>
        <dbReference type="SAM" id="MobiDB-lite"/>
    </source>
</evidence>
<organism evidence="4 5">
    <name type="scientific">Neolentinus lepideus HHB14362 ss-1</name>
    <dbReference type="NCBI Taxonomy" id="1314782"/>
    <lineage>
        <taxon>Eukaryota</taxon>
        <taxon>Fungi</taxon>
        <taxon>Dikarya</taxon>
        <taxon>Basidiomycota</taxon>
        <taxon>Agaricomycotina</taxon>
        <taxon>Agaricomycetes</taxon>
        <taxon>Gloeophyllales</taxon>
        <taxon>Gloeophyllaceae</taxon>
        <taxon>Neolentinus</taxon>
    </lineage>
</organism>
<gene>
    <name evidence="4" type="ORF">NEOLEDRAFT_537335</name>
</gene>
<keyword evidence="2" id="KW-0812">Transmembrane</keyword>
<evidence type="ECO:0000256" key="2">
    <source>
        <dbReference type="SAM" id="Phobius"/>
    </source>
</evidence>
<feature type="region of interest" description="Disordered" evidence="1">
    <location>
        <begin position="13"/>
        <end position="33"/>
    </location>
</feature>
<evidence type="ECO:0000259" key="3">
    <source>
        <dbReference type="Pfam" id="PF09792"/>
    </source>
</evidence>
<dbReference type="EMBL" id="KV425584">
    <property type="protein sequence ID" value="KZT23566.1"/>
    <property type="molecule type" value="Genomic_DNA"/>
</dbReference>